<keyword evidence="11" id="KW-1185">Reference proteome</keyword>
<reference evidence="10 11" key="1">
    <citation type="submission" date="2017-02" db="EMBL/GenBank/DDBJ databases">
        <authorList>
            <person name="Peterson S.W."/>
        </authorList>
    </citation>
    <scope>NUCLEOTIDE SEQUENCE [LARGE SCALE GENOMIC DNA]</scope>
    <source>
        <strain evidence="10 11">DSM 21481</strain>
    </source>
</reference>
<dbReference type="CDD" id="cd00383">
    <property type="entry name" value="trans_reg_C"/>
    <property type="match status" value="1"/>
</dbReference>
<evidence type="ECO:0000313" key="11">
    <source>
        <dbReference type="Proteomes" id="UP000189777"/>
    </source>
</evidence>
<keyword evidence="1 6" id="KW-0597">Phosphoprotein</keyword>
<evidence type="ECO:0000256" key="2">
    <source>
        <dbReference type="ARBA" id="ARBA00023012"/>
    </source>
</evidence>
<evidence type="ECO:0000256" key="6">
    <source>
        <dbReference type="PROSITE-ProRule" id="PRU00169"/>
    </source>
</evidence>
<dbReference type="FunFam" id="1.10.10.10:FF:000018">
    <property type="entry name" value="DNA-binding response regulator ResD"/>
    <property type="match status" value="1"/>
</dbReference>
<dbReference type="STRING" id="526729.SAMN04324258_0434"/>
<name>A0A1T5IEX3_9MICO</name>
<dbReference type="GO" id="GO:0000156">
    <property type="term" value="F:phosphorelay response regulator activity"/>
    <property type="evidence" value="ECO:0007669"/>
    <property type="project" value="TreeGrafter"/>
</dbReference>
<feature type="domain" description="OmpR/PhoB-type" evidence="9">
    <location>
        <begin position="129"/>
        <end position="227"/>
    </location>
</feature>
<dbReference type="Pfam" id="PF00486">
    <property type="entry name" value="Trans_reg_C"/>
    <property type="match status" value="1"/>
</dbReference>
<dbReference type="PROSITE" id="PS51755">
    <property type="entry name" value="OMPR_PHOB"/>
    <property type="match status" value="1"/>
</dbReference>
<dbReference type="Proteomes" id="UP000189777">
    <property type="component" value="Unassembled WGS sequence"/>
</dbReference>
<dbReference type="CDD" id="cd17574">
    <property type="entry name" value="REC_OmpR"/>
    <property type="match status" value="1"/>
</dbReference>
<dbReference type="EMBL" id="FUZQ01000001">
    <property type="protein sequence ID" value="SKC37655.1"/>
    <property type="molecule type" value="Genomic_DNA"/>
</dbReference>
<dbReference type="GO" id="GO:0032993">
    <property type="term" value="C:protein-DNA complex"/>
    <property type="evidence" value="ECO:0007669"/>
    <property type="project" value="TreeGrafter"/>
</dbReference>
<keyword evidence="5" id="KW-0804">Transcription</keyword>
<dbReference type="GO" id="GO:0006355">
    <property type="term" value="P:regulation of DNA-templated transcription"/>
    <property type="evidence" value="ECO:0007669"/>
    <property type="project" value="InterPro"/>
</dbReference>
<organism evidence="10 11">
    <name type="scientific">Krasilnikoviella flava</name>
    <dbReference type="NCBI Taxonomy" id="526729"/>
    <lineage>
        <taxon>Bacteria</taxon>
        <taxon>Bacillati</taxon>
        <taxon>Actinomycetota</taxon>
        <taxon>Actinomycetes</taxon>
        <taxon>Micrococcales</taxon>
        <taxon>Promicromonosporaceae</taxon>
        <taxon>Krasilnikoviella</taxon>
    </lineage>
</organism>
<dbReference type="InterPro" id="IPR001867">
    <property type="entry name" value="OmpR/PhoB-type_DNA-bd"/>
</dbReference>
<dbReference type="Pfam" id="PF00072">
    <property type="entry name" value="Response_reg"/>
    <property type="match status" value="1"/>
</dbReference>
<keyword evidence="2" id="KW-0902">Two-component regulatory system</keyword>
<dbReference type="SMART" id="SM00448">
    <property type="entry name" value="REC"/>
    <property type="match status" value="1"/>
</dbReference>
<dbReference type="InterPro" id="IPR039420">
    <property type="entry name" value="WalR-like"/>
</dbReference>
<feature type="DNA-binding region" description="OmpR/PhoB-type" evidence="7">
    <location>
        <begin position="129"/>
        <end position="227"/>
    </location>
</feature>
<keyword evidence="4 7" id="KW-0238">DNA-binding</keyword>
<sequence>MGGGRARVMVVEDDAAVRTVVGDYLRAAGYDVSLYSEGVSAREALRADLPDVLVVDRMLPGVTGDDLCREVRRSSDLPVIMLTALGAVEQRIRGLERGADDYVTKPFALKELRLRVDAQLRRRTPASPADAFTVGDFRIDPGRRRAWRGGEEIALTSREYELLLYCVQHPDQVLARDDLLGEVWGWSFGDTSTVTVHVRRLREKVEPEPRYPVYLRTEWGVGYRFTPRGDA</sequence>
<dbReference type="Gene3D" id="1.10.10.10">
    <property type="entry name" value="Winged helix-like DNA-binding domain superfamily/Winged helix DNA-binding domain"/>
    <property type="match status" value="1"/>
</dbReference>
<dbReference type="SUPFAM" id="SSF52172">
    <property type="entry name" value="CheY-like"/>
    <property type="match status" value="1"/>
</dbReference>
<dbReference type="InterPro" id="IPR001789">
    <property type="entry name" value="Sig_transdc_resp-reg_receiver"/>
</dbReference>
<dbReference type="PANTHER" id="PTHR48111">
    <property type="entry name" value="REGULATOR OF RPOS"/>
    <property type="match status" value="1"/>
</dbReference>
<dbReference type="GO" id="GO:0005829">
    <property type="term" value="C:cytosol"/>
    <property type="evidence" value="ECO:0007669"/>
    <property type="project" value="TreeGrafter"/>
</dbReference>
<evidence type="ECO:0000259" key="8">
    <source>
        <dbReference type="PROSITE" id="PS50110"/>
    </source>
</evidence>
<evidence type="ECO:0000256" key="4">
    <source>
        <dbReference type="ARBA" id="ARBA00023125"/>
    </source>
</evidence>
<dbReference type="Gene3D" id="3.40.50.2300">
    <property type="match status" value="1"/>
</dbReference>
<accession>A0A1T5IEX3</accession>
<evidence type="ECO:0000256" key="1">
    <source>
        <dbReference type="ARBA" id="ARBA00022553"/>
    </source>
</evidence>
<dbReference type="PANTHER" id="PTHR48111:SF1">
    <property type="entry name" value="TWO-COMPONENT RESPONSE REGULATOR ORR33"/>
    <property type="match status" value="1"/>
</dbReference>
<dbReference type="InterPro" id="IPR036388">
    <property type="entry name" value="WH-like_DNA-bd_sf"/>
</dbReference>
<feature type="modified residue" description="4-aspartylphosphate" evidence="6">
    <location>
        <position position="56"/>
    </location>
</feature>
<gene>
    <name evidence="10" type="ORF">SAMN04324258_0434</name>
</gene>
<evidence type="ECO:0000256" key="7">
    <source>
        <dbReference type="PROSITE-ProRule" id="PRU01091"/>
    </source>
</evidence>
<dbReference type="GO" id="GO:0000976">
    <property type="term" value="F:transcription cis-regulatory region binding"/>
    <property type="evidence" value="ECO:0007669"/>
    <property type="project" value="TreeGrafter"/>
</dbReference>
<dbReference type="RefSeq" id="WP_245806870.1">
    <property type="nucleotide sequence ID" value="NZ_FUZQ01000001.1"/>
</dbReference>
<dbReference type="AlphaFoldDB" id="A0A1T5IEX3"/>
<dbReference type="Gene3D" id="6.10.250.690">
    <property type="match status" value="1"/>
</dbReference>
<feature type="domain" description="Response regulatory" evidence="8">
    <location>
        <begin position="7"/>
        <end position="120"/>
    </location>
</feature>
<evidence type="ECO:0000313" key="10">
    <source>
        <dbReference type="EMBL" id="SKC37655.1"/>
    </source>
</evidence>
<evidence type="ECO:0000256" key="3">
    <source>
        <dbReference type="ARBA" id="ARBA00023015"/>
    </source>
</evidence>
<proteinExistence type="predicted"/>
<dbReference type="SMART" id="SM00862">
    <property type="entry name" value="Trans_reg_C"/>
    <property type="match status" value="1"/>
</dbReference>
<dbReference type="PROSITE" id="PS50110">
    <property type="entry name" value="RESPONSE_REGULATORY"/>
    <property type="match status" value="1"/>
</dbReference>
<keyword evidence="3" id="KW-0805">Transcription regulation</keyword>
<evidence type="ECO:0000256" key="5">
    <source>
        <dbReference type="ARBA" id="ARBA00023163"/>
    </source>
</evidence>
<evidence type="ECO:0000259" key="9">
    <source>
        <dbReference type="PROSITE" id="PS51755"/>
    </source>
</evidence>
<dbReference type="InterPro" id="IPR011006">
    <property type="entry name" value="CheY-like_superfamily"/>
</dbReference>
<protein>
    <submittedName>
        <fullName evidence="10">DNA-binding response regulator, OmpR family, contains REC and winged-helix (WHTH) domain</fullName>
    </submittedName>
</protein>